<dbReference type="AlphaFoldDB" id="A0A7C3MIW7"/>
<gene>
    <name evidence="2" type="ORF">ENW00_08950</name>
</gene>
<dbReference type="GO" id="GO:0008289">
    <property type="term" value="F:lipid binding"/>
    <property type="evidence" value="ECO:0007669"/>
    <property type="project" value="UniProtKB-KW"/>
</dbReference>
<organism evidence="2">
    <name type="scientific">Dictyoglomus thermophilum</name>
    <dbReference type="NCBI Taxonomy" id="14"/>
    <lineage>
        <taxon>Bacteria</taxon>
        <taxon>Pseudomonadati</taxon>
        <taxon>Dictyoglomota</taxon>
        <taxon>Dictyoglomia</taxon>
        <taxon>Dictyoglomales</taxon>
        <taxon>Dictyoglomaceae</taxon>
        <taxon>Dictyoglomus</taxon>
    </lineage>
</organism>
<dbReference type="InterPro" id="IPR050270">
    <property type="entry name" value="DegV_domain_contain"/>
</dbReference>
<keyword evidence="1" id="KW-0446">Lipid-binding</keyword>
<protein>
    <submittedName>
        <fullName evidence="2">DegV family protein</fullName>
    </submittedName>
</protein>
<dbReference type="PANTHER" id="PTHR33434:SF2">
    <property type="entry name" value="FATTY ACID-BINDING PROTEIN TM_1468"/>
    <property type="match status" value="1"/>
</dbReference>
<accession>A0A7C3MIW7</accession>
<dbReference type="Gene3D" id="3.30.1180.10">
    <property type="match status" value="1"/>
</dbReference>
<name>A0A7C3MIW7_DICTH</name>
<proteinExistence type="predicted"/>
<dbReference type="EMBL" id="DTIN01000040">
    <property type="protein sequence ID" value="HFX14248.1"/>
    <property type="molecule type" value="Genomic_DNA"/>
</dbReference>
<dbReference type="PROSITE" id="PS51482">
    <property type="entry name" value="DEGV"/>
    <property type="match status" value="1"/>
</dbReference>
<dbReference type="SUPFAM" id="SSF82549">
    <property type="entry name" value="DAK1/DegV-like"/>
    <property type="match status" value="1"/>
</dbReference>
<dbReference type="Gene3D" id="3.40.50.10170">
    <property type="match status" value="1"/>
</dbReference>
<dbReference type="Pfam" id="PF02645">
    <property type="entry name" value="DegV"/>
    <property type="match status" value="1"/>
</dbReference>
<sequence length="289" mass="32534">MFKIVTDSTAALPKEYVERYDITVVPLKVAFEEEVYRDGIDITPEIFFKKARETNIFPKTSQPSVEDFYNAYKNIFEKNPDLEGIISIHISSKLSGTIGSANAAKELLPYGDKIYVIDSKLTELALGVVVIELAKTIEKGASINEILNIPEIMFRNSEVKFTVDTLEYLYRGGRIGAAQAWMGSLLQIKPILELRDGAIEPVERVRTKQKVKSRIIEIIKERVGDVPVKIAIAYSDNYEEVLEVAEEVKKIFRITDFYIGSFSCTILSHIGPGSWGIIAFKEIQKEGEV</sequence>
<dbReference type="InterPro" id="IPR003797">
    <property type="entry name" value="DegV"/>
</dbReference>
<evidence type="ECO:0000313" key="2">
    <source>
        <dbReference type="EMBL" id="HFX14248.1"/>
    </source>
</evidence>
<dbReference type="PANTHER" id="PTHR33434">
    <property type="entry name" value="DEGV DOMAIN-CONTAINING PROTEIN DR_1986-RELATED"/>
    <property type="match status" value="1"/>
</dbReference>
<evidence type="ECO:0000256" key="1">
    <source>
        <dbReference type="ARBA" id="ARBA00023121"/>
    </source>
</evidence>
<reference evidence="2" key="1">
    <citation type="journal article" date="2020" name="mSystems">
        <title>Genome- and Community-Level Interaction Insights into Carbon Utilization and Element Cycling Functions of Hydrothermarchaeota in Hydrothermal Sediment.</title>
        <authorList>
            <person name="Zhou Z."/>
            <person name="Liu Y."/>
            <person name="Xu W."/>
            <person name="Pan J."/>
            <person name="Luo Z.H."/>
            <person name="Li M."/>
        </authorList>
    </citation>
    <scope>NUCLEOTIDE SEQUENCE [LARGE SCALE GENOMIC DNA]</scope>
    <source>
        <strain evidence="2">SpSt-81</strain>
    </source>
</reference>
<dbReference type="InterPro" id="IPR043168">
    <property type="entry name" value="DegV_C"/>
</dbReference>
<dbReference type="NCBIfam" id="TIGR00762">
    <property type="entry name" value="DegV"/>
    <property type="match status" value="1"/>
</dbReference>
<comment type="caution">
    <text evidence="2">The sequence shown here is derived from an EMBL/GenBank/DDBJ whole genome shotgun (WGS) entry which is preliminary data.</text>
</comment>